<evidence type="ECO:0000256" key="4">
    <source>
        <dbReference type="ARBA" id="ARBA00012458"/>
    </source>
</evidence>
<comment type="pathway">
    <text evidence="3 9">Cofactor biosynthesis; tetrahydrofolate biosynthesis; 7,8-dihydrofolate from 2-amino-4-hydroxy-6-hydroxymethyl-7,8-dihydropteridine diphosphate and 4-aminobenzoate: step 1/2.</text>
</comment>
<dbReference type="EC" id="2.5.1.15" evidence="4 9"/>
<dbReference type="PATRIC" id="fig|1401651.3.peg.543"/>
<evidence type="ECO:0000256" key="1">
    <source>
        <dbReference type="ARBA" id="ARBA00000012"/>
    </source>
</evidence>
<dbReference type="PROSITE" id="PS00793">
    <property type="entry name" value="DHPS_2"/>
    <property type="match status" value="1"/>
</dbReference>
<comment type="similarity">
    <text evidence="9">Belongs to the DHPS family.</text>
</comment>
<gene>
    <name evidence="11" type="ORF">P689_122278</name>
</gene>
<keyword evidence="8 9" id="KW-0289">Folate biosynthesis</keyword>
<sequence>MKIRCRRYRINIDHPVVMGVLNLTPDSFYDMSRYSIDSALKKVHEMISDGVSIVDIGGESTRPGSKNIHEELELERIFLIVKSIVDRFDIPVSVDTSKALVMQEMIKIGVSMINNVEDFDEKSVLSVANHKDIPICVTHNIADRSFDGKIIPSLKKYFIKNIKRLKNAGIEEKRIIIDPGFGFKKTTSENYEMLSRLEQLCSLKHPILVGISRKSMIGDLLQIPVHDRLNGSIVCATVAALKGAKIIRTHDVKETVQAMRIVRKIKSSQV</sequence>
<keyword evidence="6 9" id="KW-0479">Metal-binding</keyword>
<dbReference type="SUPFAM" id="SSF51717">
    <property type="entry name" value="Dihydropteroate synthetase-like"/>
    <property type="match status" value="1"/>
</dbReference>
<dbReference type="GO" id="GO:0004156">
    <property type="term" value="F:dihydropteroate synthase activity"/>
    <property type="evidence" value="ECO:0007669"/>
    <property type="project" value="UniProtKB-EC"/>
</dbReference>
<dbReference type="OrthoDB" id="9811744at2"/>
<protein>
    <recommendedName>
        <fullName evidence="4 9">Dihydropteroate synthase</fullName>
        <shortName evidence="9">DHPS</shortName>
        <ecNumber evidence="4 9">2.5.1.15</ecNumber>
    </recommendedName>
    <alternativeName>
        <fullName evidence="9">Dihydropteroate pyrophosphorylase</fullName>
    </alternativeName>
</protein>
<evidence type="ECO:0000256" key="2">
    <source>
        <dbReference type="ARBA" id="ARBA00001946"/>
    </source>
</evidence>
<dbReference type="UniPathway" id="UPA00077">
    <property type="reaction ID" value="UER00156"/>
</dbReference>
<evidence type="ECO:0000313" key="12">
    <source>
        <dbReference type="Proteomes" id="UP000054529"/>
    </source>
</evidence>
<evidence type="ECO:0000313" key="11">
    <source>
        <dbReference type="EMBL" id="KIE63796.1"/>
    </source>
</evidence>
<dbReference type="GO" id="GO:0046872">
    <property type="term" value="F:metal ion binding"/>
    <property type="evidence" value="ECO:0007669"/>
    <property type="project" value="UniProtKB-KW"/>
</dbReference>
<dbReference type="RefSeq" id="WP_039719676.1">
    <property type="nucleotide sequence ID" value="NZ_AWXV01000004.1"/>
</dbReference>
<dbReference type="HOGENOM" id="CLU_008023_0_3_6"/>
<keyword evidence="5 9" id="KW-0808">Transferase</keyword>
<dbReference type="PANTHER" id="PTHR20941">
    <property type="entry name" value="FOLATE SYNTHESIS PROTEINS"/>
    <property type="match status" value="1"/>
</dbReference>
<dbReference type="InterPro" id="IPR006390">
    <property type="entry name" value="DHP_synth_dom"/>
</dbReference>
<comment type="cofactor">
    <cofactor evidence="2 9">
        <name>Mg(2+)</name>
        <dbReference type="ChEBI" id="CHEBI:18420"/>
    </cofactor>
</comment>
<dbReference type="EMBL" id="AWXV01000004">
    <property type="protein sequence ID" value="KIE63796.1"/>
    <property type="molecule type" value="Genomic_DNA"/>
</dbReference>
<comment type="function">
    <text evidence="9">Catalyzes the condensation of para-aminobenzoate (pABA) with 6-hydroxymethyl-7,8-dihydropterin diphosphate (DHPt-PP) to form 7,8-dihydropteroate (H2Pte), the immediate precursor of folate derivatives.</text>
</comment>
<comment type="caution">
    <text evidence="11">The sequence shown here is derived from an EMBL/GenBank/DDBJ whole genome shotgun (WGS) entry which is preliminary data.</text>
</comment>
<evidence type="ECO:0000256" key="3">
    <source>
        <dbReference type="ARBA" id="ARBA00004763"/>
    </source>
</evidence>
<dbReference type="NCBIfam" id="TIGR01496">
    <property type="entry name" value="DHPS"/>
    <property type="match status" value="1"/>
</dbReference>
<dbReference type="InterPro" id="IPR011005">
    <property type="entry name" value="Dihydropteroate_synth-like_sf"/>
</dbReference>
<evidence type="ECO:0000259" key="10">
    <source>
        <dbReference type="PROSITE" id="PS50972"/>
    </source>
</evidence>
<dbReference type="GO" id="GO:0046656">
    <property type="term" value="P:folic acid biosynthetic process"/>
    <property type="evidence" value="ECO:0007669"/>
    <property type="project" value="UniProtKB-KW"/>
</dbReference>
<dbReference type="PANTHER" id="PTHR20941:SF1">
    <property type="entry name" value="FOLIC ACID SYNTHESIS PROTEIN FOL1"/>
    <property type="match status" value="1"/>
</dbReference>
<dbReference type="GO" id="GO:0046654">
    <property type="term" value="P:tetrahydrofolate biosynthetic process"/>
    <property type="evidence" value="ECO:0007669"/>
    <property type="project" value="UniProtKB-UniPathway"/>
</dbReference>
<reference evidence="11 12" key="1">
    <citation type="journal article" date="2014" name="G3 (Bethesda)">
        <title>Genome sequence of Candidatus Riesia pediculischaeffi, endosymbiont of chimpanzee lice, and genomic comparison of recently acquired endosymbionts from human and chimpanzee lice.</title>
        <authorList>
            <person name="Boyd B.M."/>
            <person name="Allen J.M."/>
            <person name="de Crecy-Lagard V."/>
            <person name="Reed D.L."/>
        </authorList>
    </citation>
    <scope>NUCLEOTIDE SEQUENCE [LARGE SCALE GENOMIC DNA]</scope>
    <source>
        <strain evidence="11 12">PTSU</strain>
    </source>
</reference>
<evidence type="ECO:0000256" key="6">
    <source>
        <dbReference type="ARBA" id="ARBA00022723"/>
    </source>
</evidence>
<dbReference type="AlphaFoldDB" id="A0A0C1S984"/>
<evidence type="ECO:0000256" key="8">
    <source>
        <dbReference type="ARBA" id="ARBA00022909"/>
    </source>
</evidence>
<dbReference type="PROSITE" id="PS50972">
    <property type="entry name" value="PTERIN_BINDING"/>
    <property type="match status" value="1"/>
</dbReference>
<proteinExistence type="inferred from homology"/>
<organism evidence="11 12">
    <name type="scientific">Candidatus Riesia pediculischaeffi PTSU</name>
    <dbReference type="NCBI Taxonomy" id="1401651"/>
    <lineage>
        <taxon>Bacteria</taxon>
        <taxon>Pseudomonadati</taxon>
        <taxon>Pseudomonadota</taxon>
        <taxon>Gammaproteobacteria</taxon>
        <taxon>Enterobacterales</taxon>
        <taxon>Enterobacteriaceae</taxon>
        <taxon>Candidatus Riesia</taxon>
    </lineage>
</organism>
<evidence type="ECO:0000256" key="9">
    <source>
        <dbReference type="RuleBase" id="RU361205"/>
    </source>
</evidence>
<comment type="catalytic activity">
    <reaction evidence="1">
        <text>(7,8-dihydropterin-6-yl)methyl diphosphate + 4-aminobenzoate = 7,8-dihydropteroate + diphosphate</text>
        <dbReference type="Rhea" id="RHEA:19949"/>
        <dbReference type="ChEBI" id="CHEBI:17836"/>
        <dbReference type="ChEBI" id="CHEBI:17839"/>
        <dbReference type="ChEBI" id="CHEBI:33019"/>
        <dbReference type="ChEBI" id="CHEBI:72950"/>
        <dbReference type="EC" id="2.5.1.15"/>
    </reaction>
</comment>
<evidence type="ECO:0000256" key="7">
    <source>
        <dbReference type="ARBA" id="ARBA00022842"/>
    </source>
</evidence>
<dbReference type="Pfam" id="PF00809">
    <property type="entry name" value="Pterin_bind"/>
    <property type="match status" value="1"/>
</dbReference>
<dbReference type="InterPro" id="IPR000489">
    <property type="entry name" value="Pterin-binding_dom"/>
</dbReference>
<feature type="domain" description="Pterin-binding" evidence="10">
    <location>
        <begin position="15"/>
        <end position="260"/>
    </location>
</feature>
<dbReference type="PROSITE" id="PS00792">
    <property type="entry name" value="DHPS_1"/>
    <property type="match status" value="1"/>
</dbReference>
<keyword evidence="7 9" id="KW-0460">Magnesium</keyword>
<dbReference type="GO" id="GO:0005829">
    <property type="term" value="C:cytosol"/>
    <property type="evidence" value="ECO:0007669"/>
    <property type="project" value="TreeGrafter"/>
</dbReference>
<dbReference type="Gene3D" id="3.20.20.20">
    <property type="entry name" value="Dihydropteroate synthase-like"/>
    <property type="match status" value="1"/>
</dbReference>
<dbReference type="CDD" id="cd00739">
    <property type="entry name" value="DHPS"/>
    <property type="match status" value="1"/>
</dbReference>
<dbReference type="Proteomes" id="UP000054529">
    <property type="component" value="Unassembled WGS sequence"/>
</dbReference>
<name>A0A0C1S984_9ENTR</name>
<dbReference type="InterPro" id="IPR045031">
    <property type="entry name" value="DHP_synth-like"/>
</dbReference>
<evidence type="ECO:0000256" key="5">
    <source>
        <dbReference type="ARBA" id="ARBA00022679"/>
    </source>
</evidence>
<accession>A0A0C1S984</accession>